<sequence length="382" mass="41346">MPAAKALSTVDLATLSADLSNACINEAAFWTSHSTTGDLSLNDIPANVFNVFDVFRNPTPNNNMAEQEQEQQERQEQQPQLSSLWAVKAAAGESFAVVRVRNLQAVVQAAVDAWGRPNRPQPALVSAEVSFSSPFDSAVEDDKLGEDTVHYGTLSKAILASLVPLTPGSHALQDAVTPATLRDVLEKVWSNLTGYQVDGQLLQNMGSKKSFLTLSRVRFASVTVTLPKATLLGEGISLTAAAVFKDSKVDEFAISFELTNLRVPTLIGINDNERLSKQFIVATLSLDKFDQKLDIYTSIESLIVKALDESSFETLEALGAHLNDLVLANYHCDIYAGPLTGGRDWQVRIRLEKPTAVPFAECPIVEMSAGSNFPRPGKPASA</sequence>
<organism evidence="4 5">
    <name type="scientific">Podospora didyma</name>
    <dbReference type="NCBI Taxonomy" id="330526"/>
    <lineage>
        <taxon>Eukaryota</taxon>
        <taxon>Fungi</taxon>
        <taxon>Dikarya</taxon>
        <taxon>Ascomycota</taxon>
        <taxon>Pezizomycotina</taxon>
        <taxon>Sordariomycetes</taxon>
        <taxon>Sordariomycetidae</taxon>
        <taxon>Sordariales</taxon>
        <taxon>Podosporaceae</taxon>
        <taxon>Podospora</taxon>
    </lineage>
</organism>
<protein>
    <recommendedName>
        <fullName evidence="3">Dihydroneopterin aldolase/epimerase domain-containing protein</fullName>
    </recommendedName>
</protein>
<dbReference type="SMART" id="SM00905">
    <property type="entry name" value="FolB"/>
    <property type="match status" value="1"/>
</dbReference>
<dbReference type="Gene3D" id="3.30.1130.10">
    <property type="match status" value="2"/>
</dbReference>
<accession>A0AAE0P798</accession>
<dbReference type="InterPro" id="IPR006157">
    <property type="entry name" value="FolB_dom"/>
</dbReference>
<evidence type="ECO:0000259" key="3">
    <source>
        <dbReference type="SMART" id="SM00905"/>
    </source>
</evidence>
<dbReference type="GO" id="GO:0046656">
    <property type="term" value="P:folic acid biosynthetic process"/>
    <property type="evidence" value="ECO:0007669"/>
    <property type="project" value="UniProtKB-KW"/>
</dbReference>
<keyword evidence="5" id="KW-1185">Reference proteome</keyword>
<evidence type="ECO:0000256" key="2">
    <source>
        <dbReference type="SAM" id="MobiDB-lite"/>
    </source>
</evidence>
<name>A0AAE0P798_9PEZI</name>
<keyword evidence="1" id="KW-0289">Folate biosynthesis</keyword>
<dbReference type="Proteomes" id="UP001285441">
    <property type="component" value="Unassembled WGS sequence"/>
</dbReference>
<feature type="domain" description="Dihydroneopterin aldolase/epimerase" evidence="3">
    <location>
        <begin position="256"/>
        <end position="369"/>
    </location>
</feature>
<evidence type="ECO:0000313" key="4">
    <source>
        <dbReference type="EMBL" id="KAK3394663.1"/>
    </source>
</evidence>
<dbReference type="GO" id="GO:0004150">
    <property type="term" value="F:dihydroneopterin aldolase activity"/>
    <property type="evidence" value="ECO:0007669"/>
    <property type="project" value="InterPro"/>
</dbReference>
<dbReference type="Pfam" id="PF02152">
    <property type="entry name" value="FolB"/>
    <property type="match status" value="1"/>
</dbReference>
<evidence type="ECO:0000256" key="1">
    <source>
        <dbReference type="ARBA" id="ARBA00022909"/>
    </source>
</evidence>
<dbReference type="AlphaFoldDB" id="A0AAE0P798"/>
<proteinExistence type="predicted"/>
<evidence type="ECO:0000313" key="5">
    <source>
        <dbReference type="Proteomes" id="UP001285441"/>
    </source>
</evidence>
<dbReference type="SUPFAM" id="SSF55620">
    <property type="entry name" value="Tetrahydrobiopterin biosynthesis enzymes-like"/>
    <property type="match status" value="1"/>
</dbReference>
<gene>
    <name evidence="4" type="ORF">B0H63DRAFT_517768</name>
</gene>
<feature type="region of interest" description="Disordered" evidence="2">
    <location>
        <begin position="59"/>
        <end position="80"/>
    </location>
</feature>
<reference evidence="4" key="2">
    <citation type="submission" date="2023-06" db="EMBL/GenBank/DDBJ databases">
        <authorList>
            <consortium name="Lawrence Berkeley National Laboratory"/>
            <person name="Haridas S."/>
            <person name="Hensen N."/>
            <person name="Bonometti L."/>
            <person name="Westerberg I."/>
            <person name="Brannstrom I.O."/>
            <person name="Guillou S."/>
            <person name="Cros-Aarteil S."/>
            <person name="Calhoun S."/>
            <person name="Kuo A."/>
            <person name="Mondo S."/>
            <person name="Pangilinan J."/>
            <person name="Riley R."/>
            <person name="LaButti K."/>
            <person name="Andreopoulos B."/>
            <person name="Lipzen A."/>
            <person name="Chen C."/>
            <person name="Yanf M."/>
            <person name="Daum C."/>
            <person name="Ng V."/>
            <person name="Clum A."/>
            <person name="Steindorff A."/>
            <person name="Ohm R."/>
            <person name="Martin F."/>
            <person name="Silar P."/>
            <person name="Natvig D."/>
            <person name="Lalanne C."/>
            <person name="Gautier V."/>
            <person name="Ament-velasquez S.L."/>
            <person name="Kruys A."/>
            <person name="Hutchinson M.I."/>
            <person name="Powell A.J."/>
            <person name="Barry K."/>
            <person name="Miller A.N."/>
            <person name="Grigoriev I.V."/>
            <person name="Debuchy R."/>
            <person name="Gladieux P."/>
            <person name="Thoren M.H."/>
            <person name="Johannesson H."/>
        </authorList>
    </citation>
    <scope>NUCLEOTIDE SEQUENCE</scope>
    <source>
        <strain evidence="4">CBS 232.78</strain>
    </source>
</reference>
<comment type="caution">
    <text evidence="4">The sequence shown here is derived from an EMBL/GenBank/DDBJ whole genome shotgun (WGS) entry which is preliminary data.</text>
</comment>
<reference evidence="4" key="1">
    <citation type="journal article" date="2023" name="Mol. Phylogenet. Evol.">
        <title>Genome-scale phylogeny and comparative genomics of the fungal order Sordariales.</title>
        <authorList>
            <person name="Hensen N."/>
            <person name="Bonometti L."/>
            <person name="Westerberg I."/>
            <person name="Brannstrom I.O."/>
            <person name="Guillou S."/>
            <person name="Cros-Aarteil S."/>
            <person name="Calhoun S."/>
            <person name="Haridas S."/>
            <person name="Kuo A."/>
            <person name="Mondo S."/>
            <person name="Pangilinan J."/>
            <person name="Riley R."/>
            <person name="LaButti K."/>
            <person name="Andreopoulos B."/>
            <person name="Lipzen A."/>
            <person name="Chen C."/>
            <person name="Yan M."/>
            <person name="Daum C."/>
            <person name="Ng V."/>
            <person name="Clum A."/>
            <person name="Steindorff A."/>
            <person name="Ohm R.A."/>
            <person name="Martin F."/>
            <person name="Silar P."/>
            <person name="Natvig D.O."/>
            <person name="Lalanne C."/>
            <person name="Gautier V."/>
            <person name="Ament-Velasquez S.L."/>
            <person name="Kruys A."/>
            <person name="Hutchinson M.I."/>
            <person name="Powell A.J."/>
            <person name="Barry K."/>
            <person name="Miller A.N."/>
            <person name="Grigoriev I.V."/>
            <person name="Debuchy R."/>
            <person name="Gladieux P."/>
            <person name="Hiltunen Thoren M."/>
            <person name="Johannesson H."/>
        </authorList>
    </citation>
    <scope>NUCLEOTIDE SEQUENCE</scope>
    <source>
        <strain evidence="4">CBS 232.78</strain>
    </source>
</reference>
<dbReference type="InterPro" id="IPR043133">
    <property type="entry name" value="GTP-CH-I_C/QueF"/>
</dbReference>
<dbReference type="EMBL" id="JAULSW010000001">
    <property type="protein sequence ID" value="KAK3394663.1"/>
    <property type="molecule type" value="Genomic_DNA"/>
</dbReference>